<sequence length="93" mass="11001">ALYNYGSWFSYAHFCSFYFQFFTSFFSCFPRWSLRGVSNTIFLSLSLLSLLLLSLLLLPPCRCWTPLREIKIFFRWLTLSNKGSLDTRMNITS</sequence>
<dbReference type="AlphaFoldDB" id="A0A9P4MZ25"/>
<evidence type="ECO:0000313" key="2">
    <source>
        <dbReference type="EMBL" id="KAF2204848.1"/>
    </source>
</evidence>
<feature type="transmembrane region" description="Helical" evidence="1">
    <location>
        <begin position="41"/>
        <end position="58"/>
    </location>
</feature>
<keyword evidence="1" id="KW-0472">Membrane</keyword>
<keyword evidence="3" id="KW-1185">Reference proteome</keyword>
<dbReference type="Proteomes" id="UP000799536">
    <property type="component" value="Unassembled WGS sequence"/>
</dbReference>
<name>A0A9P4MZ25_9PLEO</name>
<reference evidence="2" key="1">
    <citation type="journal article" date="2020" name="Stud. Mycol.">
        <title>101 Dothideomycetes genomes: a test case for predicting lifestyles and emergence of pathogens.</title>
        <authorList>
            <person name="Haridas S."/>
            <person name="Albert R."/>
            <person name="Binder M."/>
            <person name="Bloem J."/>
            <person name="Labutti K."/>
            <person name="Salamov A."/>
            <person name="Andreopoulos B."/>
            <person name="Baker S."/>
            <person name="Barry K."/>
            <person name="Bills G."/>
            <person name="Bluhm B."/>
            <person name="Cannon C."/>
            <person name="Castanera R."/>
            <person name="Culley D."/>
            <person name="Daum C."/>
            <person name="Ezra D."/>
            <person name="Gonzalez J."/>
            <person name="Henrissat B."/>
            <person name="Kuo A."/>
            <person name="Liang C."/>
            <person name="Lipzen A."/>
            <person name="Lutzoni F."/>
            <person name="Magnuson J."/>
            <person name="Mondo S."/>
            <person name="Nolan M."/>
            <person name="Ohm R."/>
            <person name="Pangilinan J."/>
            <person name="Park H.-J."/>
            <person name="Ramirez L."/>
            <person name="Alfaro M."/>
            <person name="Sun H."/>
            <person name="Tritt A."/>
            <person name="Yoshinaga Y."/>
            <person name="Zwiers L.-H."/>
            <person name="Turgeon B."/>
            <person name="Goodwin S."/>
            <person name="Spatafora J."/>
            <person name="Crous P."/>
            <person name="Grigoriev I."/>
        </authorList>
    </citation>
    <scope>NUCLEOTIDE SEQUENCE</scope>
    <source>
        <strain evidence="2">ATCC 74209</strain>
    </source>
</reference>
<evidence type="ECO:0000256" key="1">
    <source>
        <dbReference type="SAM" id="Phobius"/>
    </source>
</evidence>
<dbReference type="EMBL" id="ML993867">
    <property type="protein sequence ID" value="KAF2204848.1"/>
    <property type="molecule type" value="Genomic_DNA"/>
</dbReference>
<feature type="non-terminal residue" evidence="2">
    <location>
        <position position="1"/>
    </location>
</feature>
<protein>
    <submittedName>
        <fullName evidence="2">Uncharacterized protein</fullName>
    </submittedName>
</protein>
<proteinExistence type="predicted"/>
<evidence type="ECO:0000313" key="3">
    <source>
        <dbReference type="Proteomes" id="UP000799536"/>
    </source>
</evidence>
<comment type="caution">
    <text evidence="2">The sequence shown here is derived from an EMBL/GenBank/DDBJ whole genome shotgun (WGS) entry which is preliminary data.</text>
</comment>
<keyword evidence="1" id="KW-0812">Transmembrane</keyword>
<accession>A0A9P4MZ25</accession>
<keyword evidence="1" id="KW-1133">Transmembrane helix</keyword>
<feature type="transmembrane region" description="Helical" evidence="1">
    <location>
        <begin position="6"/>
        <end position="29"/>
    </location>
</feature>
<gene>
    <name evidence="2" type="ORF">GQ43DRAFT_491080</name>
</gene>
<organism evidence="2 3">
    <name type="scientific">Delitschia confertaspora ATCC 74209</name>
    <dbReference type="NCBI Taxonomy" id="1513339"/>
    <lineage>
        <taxon>Eukaryota</taxon>
        <taxon>Fungi</taxon>
        <taxon>Dikarya</taxon>
        <taxon>Ascomycota</taxon>
        <taxon>Pezizomycotina</taxon>
        <taxon>Dothideomycetes</taxon>
        <taxon>Pleosporomycetidae</taxon>
        <taxon>Pleosporales</taxon>
        <taxon>Delitschiaceae</taxon>
        <taxon>Delitschia</taxon>
    </lineage>
</organism>